<dbReference type="EMBL" id="JBAHYK010000017">
    <property type="protein sequence ID" value="KAL0581066.1"/>
    <property type="molecule type" value="Genomic_DNA"/>
</dbReference>
<dbReference type="CDD" id="cd00402">
    <property type="entry name" value="Riboflavin_synthase_like"/>
    <property type="match status" value="1"/>
</dbReference>
<name>A0ABR3FZT2_9AGAR</name>
<evidence type="ECO:0000256" key="10">
    <source>
        <dbReference type="ARBA" id="ARBA00025494"/>
    </source>
</evidence>
<dbReference type="InterPro" id="IPR001568">
    <property type="entry name" value="RNase_T2-like"/>
</dbReference>
<evidence type="ECO:0000256" key="13">
    <source>
        <dbReference type="SAM" id="MobiDB-lite"/>
    </source>
</evidence>
<feature type="domain" description="Lumazine-binding" evidence="14">
    <location>
        <begin position="446"/>
        <end position="550"/>
    </location>
</feature>
<evidence type="ECO:0000256" key="4">
    <source>
        <dbReference type="ARBA" id="ARBA00012571"/>
    </source>
</evidence>
<dbReference type="InterPro" id="IPR033130">
    <property type="entry name" value="RNase_T2_His_AS_2"/>
</dbReference>
<evidence type="ECO:0000256" key="5">
    <source>
        <dbReference type="ARBA" id="ARBA00022490"/>
    </source>
</evidence>
<reference evidence="15 16" key="1">
    <citation type="submission" date="2024-02" db="EMBL/GenBank/DDBJ databases">
        <title>A draft genome for the cacao thread blight pathogen Marasmius crinis-equi.</title>
        <authorList>
            <person name="Cohen S.P."/>
            <person name="Baruah I.K."/>
            <person name="Amoako-Attah I."/>
            <person name="Bukari Y."/>
            <person name="Meinhardt L.W."/>
            <person name="Bailey B.A."/>
        </authorList>
    </citation>
    <scope>NUCLEOTIDE SEQUENCE [LARGE SCALE GENOMIC DNA]</scope>
    <source>
        <strain evidence="15 16">GH-76</strain>
    </source>
</reference>
<evidence type="ECO:0000256" key="2">
    <source>
        <dbReference type="ARBA" id="ARBA00004496"/>
    </source>
</evidence>
<evidence type="ECO:0000256" key="9">
    <source>
        <dbReference type="ARBA" id="ARBA00023180"/>
    </source>
</evidence>
<dbReference type="InterPro" id="IPR001783">
    <property type="entry name" value="Lumazine-bd"/>
</dbReference>
<dbReference type="SUPFAM" id="SSF63380">
    <property type="entry name" value="Riboflavin synthase domain-like"/>
    <property type="match status" value="2"/>
</dbReference>
<proteinExistence type="inferred from homology"/>
<keyword evidence="16" id="KW-1185">Reference proteome</keyword>
<feature type="region of interest" description="Disordered" evidence="13">
    <location>
        <begin position="207"/>
        <end position="227"/>
    </location>
</feature>
<dbReference type="InterPro" id="IPR036430">
    <property type="entry name" value="RNase_T2-like_sf"/>
</dbReference>
<keyword evidence="8" id="KW-0677">Repeat</keyword>
<comment type="caution">
    <text evidence="15">The sequence shown here is derived from an EMBL/GenBank/DDBJ whole genome shotgun (WGS) entry which is preliminary data.</text>
</comment>
<keyword evidence="7" id="KW-0732">Signal</keyword>
<gene>
    <name evidence="15" type="ORF">V5O48_000959</name>
</gene>
<dbReference type="EC" id="4.6.1.19" evidence="4"/>
<evidence type="ECO:0000256" key="3">
    <source>
        <dbReference type="ARBA" id="ARBA00007469"/>
    </source>
</evidence>
<accession>A0ABR3FZT2</accession>
<organism evidence="15 16">
    <name type="scientific">Marasmius crinis-equi</name>
    <dbReference type="NCBI Taxonomy" id="585013"/>
    <lineage>
        <taxon>Eukaryota</taxon>
        <taxon>Fungi</taxon>
        <taxon>Dikarya</taxon>
        <taxon>Basidiomycota</taxon>
        <taxon>Agaricomycotina</taxon>
        <taxon>Agaricomycetes</taxon>
        <taxon>Agaricomycetidae</taxon>
        <taxon>Agaricales</taxon>
        <taxon>Marasmiineae</taxon>
        <taxon>Marasmiaceae</taxon>
        <taxon>Marasmius</taxon>
    </lineage>
</organism>
<evidence type="ECO:0000259" key="14">
    <source>
        <dbReference type="PROSITE" id="PS51177"/>
    </source>
</evidence>
<evidence type="ECO:0000313" key="15">
    <source>
        <dbReference type="EMBL" id="KAL0581066.1"/>
    </source>
</evidence>
<feature type="domain" description="Lumazine-binding" evidence="14">
    <location>
        <begin position="328"/>
        <end position="445"/>
    </location>
</feature>
<dbReference type="Gene3D" id="3.90.730.10">
    <property type="entry name" value="Ribonuclease T2-like"/>
    <property type="match status" value="1"/>
</dbReference>
<feature type="compositionally biased region" description="Low complexity" evidence="13">
    <location>
        <begin position="207"/>
        <end position="225"/>
    </location>
</feature>
<feature type="repeat" description="Lumazine-binding" evidence="11">
    <location>
        <begin position="446"/>
        <end position="550"/>
    </location>
</feature>
<dbReference type="PROSITE" id="PS00531">
    <property type="entry name" value="RNASE_T2_2"/>
    <property type="match status" value="1"/>
</dbReference>
<comment type="similarity">
    <text evidence="3 12">Belongs to the RNase T2 family.</text>
</comment>
<dbReference type="Pfam" id="PF00445">
    <property type="entry name" value="Ribonuclease_T2"/>
    <property type="match status" value="1"/>
</dbReference>
<comment type="subcellular location">
    <subcellularLocation>
        <location evidence="2">Cytoplasm</location>
    </subcellularLocation>
    <subcellularLocation>
        <location evidence="1">Vacuole lumen</location>
    </subcellularLocation>
</comment>
<evidence type="ECO:0000256" key="12">
    <source>
        <dbReference type="RuleBase" id="RU004328"/>
    </source>
</evidence>
<feature type="repeat" description="Lumazine-binding" evidence="11">
    <location>
        <begin position="328"/>
        <end position="445"/>
    </location>
</feature>
<dbReference type="SUPFAM" id="SSF55895">
    <property type="entry name" value="Ribonuclease Rh-like"/>
    <property type="match status" value="1"/>
</dbReference>
<dbReference type="NCBIfam" id="TIGR00187">
    <property type="entry name" value="ribE"/>
    <property type="match status" value="1"/>
</dbReference>
<dbReference type="Proteomes" id="UP001465976">
    <property type="component" value="Unassembled WGS sequence"/>
</dbReference>
<keyword evidence="5" id="KW-0963">Cytoplasm</keyword>
<evidence type="ECO:0000313" key="16">
    <source>
        <dbReference type="Proteomes" id="UP001465976"/>
    </source>
</evidence>
<evidence type="ECO:0000256" key="1">
    <source>
        <dbReference type="ARBA" id="ARBA00004410"/>
    </source>
</evidence>
<evidence type="ECO:0000256" key="6">
    <source>
        <dbReference type="ARBA" id="ARBA00022554"/>
    </source>
</evidence>
<dbReference type="Pfam" id="PF25488">
    <property type="entry name" value="RNaseT2L_C"/>
    <property type="match status" value="1"/>
</dbReference>
<keyword evidence="9" id="KW-0325">Glycoprotein</keyword>
<dbReference type="InterPro" id="IPR017938">
    <property type="entry name" value="Riboflavin_synthase-like_b-brl"/>
</dbReference>
<dbReference type="PANTHER" id="PTHR21098">
    <property type="entry name" value="RIBOFLAVIN SYNTHASE ALPHA CHAIN"/>
    <property type="match status" value="1"/>
</dbReference>
<dbReference type="InterPro" id="IPR057328">
    <property type="entry name" value="RNaseT2L_C"/>
</dbReference>
<protein>
    <recommendedName>
        <fullName evidence="4">ribonuclease T2</fullName>
        <ecNumber evidence="4">4.6.1.19</ecNumber>
    </recommendedName>
</protein>
<dbReference type="InterPro" id="IPR026017">
    <property type="entry name" value="Lumazine-bd_dom"/>
</dbReference>
<dbReference type="InterPro" id="IPR023366">
    <property type="entry name" value="ATP_synth_asu-like_sf"/>
</dbReference>
<dbReference type="Gene3D" id="2.40.30.20">
    <property type="match status" value="2"/>
</dbReference>
<evidence type="ECO:0000256" key="7">
    <source>
        <dbReference type="ARBA" id="ARBA00022729"/>
    </source>
</evidence>
<dbReference type="PROSITE" id="PS51177">
    <property type="entry name" value="LUMAZINE_BIND"/>
    <property type="match status" value="2"/>
</dbReference>
<dbReference type="PANTHER" id="PTHR21098:SF0">
    <property type="entry name" value="RIBOFLAVIN SYNTHASE"/>
    <property type="match status" value="1"/>
</dbReference>
<sequence length="580" mass="61558">MAHSGIRIRLLGLAIVGLFMIRRLISWSSCDGTFKENCDPSRAYTDIPSLLTSQGASDTLSFIQEFWRNINGDDEELWEHEWSTHGTCMNTLEPSCLPQGSPRGAEAVAFFKTVVKLFKTLPTYTWLASQGITPSSTATYTLAQLTSALTTASGGFAPALQCSGNNLNAISWFFNLRGSIIDGTFEPIRAAASSTCPATGIKYPLKTNSSPTNTATTTTPKPTTTGIPVPGRANIQAVLSSSGSTVGGLLTAGTWSTQTLATYTLAGTPSDFTLTSSKGACGVSGGKLTCGSGVSSTKFSVMTSGSRFLVASGGETVFSSDGVPSGQTVFDVFVGSGHMSHIEVDSQGCTLVISDSAPILDDCNIGDSIATNGCCLTVTEFDRNEKGGWFKVWLANETLERSDLGAVHTSVKIRGCLFAAVGERKVGDQLNLERAMGTHTRFGGHFVQGHVDGTATIVSRTEDGDSLRLRFQLEQPTPNRPTLLPYLIEKGFVAIDGTSLTITEVNDEERTFGIMLIQHTQEKITLAKKPVGAKVNIEVDMVGKYVEKGVLAAMSGSGGSTMRAMVEKVVEDVLARKGLK</sequence>
<dbReference type="Pfam" id="PF00677">
    <property type="entry name" value="Lum_binding"/>
    <property type="match status" value="2"/>
</dbReference>
<comment type="function">
    <text evidence="10">Rnase which modulates cell survival under stress conditions. Released from the vacuole to the cytoplasm during stress to promote tRNA and rRNA cleavage and to activate separately a downstream pathway that promotes cell death. Involved in cell size, vacuolar morphology and growth at high temperatures and high salt concentration.</text>
</comment>
<keyword evidence="6" id="KW-0926">Vacuole</keyword>
<evidence type="ECO:0000256" key="11">
    <source>
        <dbReference type="PROSITE-ProRule" id="PRU00524"/>
    </source>
</evidence>
<evidence type="ECO:0000256" key="8">
    <source>
        <dbReference type="ARBA" id="ARBA00022737"/>
    </source>
</evidence>